<accession>A0A8S9TBX8</accession>
<reference evidence="1" key="1">
    <citation type="journal article" date="2015" name="Genome Announc.">
        <title>Draft Genome Sequence of Tolypothrix boutellei Strain VB521301.</title>
        <authorList>
            <person name="Chandrababunaidu M.M."/>
            <person name="Singh D."/>
            <person name="Sen D."/>
            <person name="Bhan S."/>
            <person name="Das S."/>
            <person name="Gupta A."/>
            <person name="Adhikary S.P."/>
            <person name="Tripathy S."/>
        </authorList>
    </citation>
    <scope>NUCLEOTIDE SEQUENCE</scope>
    <source>
        <strain evidence="1">VB521301</strain>
    </source>
</reference>
<proteinExistence type="predicted"/>
<comment type="caution">
    <text evidence="1">The sequence shown here is derived from an EMBL/GenBank/DDBJ whole genome shotgun (WGS) entry which is preliminary data.</text>
</comment>
<reference evidence="1" key="2">
    <citation type="submission" date="2019-11" db="EMBL/GenBank/DDBJ databases">
        <title>Improved Assembly of Tolypothrix boutellei genome.</title>
        <authorList>
            <person name="Sarangi A.N."/>
            <person name="Mukherjee M."/>
            <person name="Ghosh S."/>
            <person name="Singh D."/>
            <person name="Das A."/>
            <person name="Kant S."/>
            <person name="Prusty A."/>
            <person name="Tripathy S."/>
        </authorList>
    </citation>
    <scope>NUCLEOTIDE SEQUENCE</scope>
    <source>
        <strain evidence="1">VB521301</strain>
    </source>
</reference>
<dbReference type="EMBL" id="JHEG04000001">
    <property type="protein sequence ID" value="KAF3888949.1"/>
    <property type="molecule type" value="Genomic_DNA"/>
</dbReference>
<evidence type="ECO:0000313" key="2">
    <source>
        <dbReference type="Proteomes" id="UP000029738"/>
    </source>
</evidence>
<gene>
    <name evidence="1" type="ORF">DA73_0400028295</name>
</gene>
<dbReference type="InterPro" id="IPR013321">
    <property type="entry name" value="Arc_rbn_hlx_hlx"/>
</dbReference>
<sequence length="92" mass="10790">MDRRRSPNYVQHNVSIPRQLSTLIRMICANERKSLGEATEEALTLWINLQKEKIANLAKTKTEFSKTSETPKYVNNIYKKDDSFIKKEEVFI</sequence>
<protein>
    <submittedName>
        <fullName evidence="1">Uncharacterized protein</fullName>
    </submittedName>
</protein>
<name>A0A8S9TBX8_9CYAN</name>
<dbReference type="Proteomes" id="UP000029738">
    <property type="component" value="Unassembled WGS sequence"/>
</dbReference>
<organism evidence="1 2">
    <name type="scientific">Tolypothrix bouteillei VB521301</name>
    <dbReference type="NCBI Taxonomy" id="1479485"/>
    <lineage>
        <taxon>Bacteria</taxon>
        <taxon>Bacillati</taxon>
        <taxon>Cyanobacteriota</taxon>
        <taxon>Cyanophyceae</taxon>
        <taxon>Nostocales</taxon>
        <taxon>Tolypothrichaceae</taxon>
        <taxon>Tolypothrix</taxon>
    </lineage>
</organism>
<keyword evidence="2" id="KW-1185">Reference proteome</keyword>
<evidence type="ECO:0000313" key="1">
    <source>
        <dbReference type="EMBL" id="KAF3888949.1"/>
    </source>
</evidence>
<dbReference type="Gene3D" id="1.10.1220.10">
    <property type="entry name" value="Met repressor-like"/>
    <property type="match status" value="1"/>
</dbReference>
<dbReference type="OrthoDB" id="517997at2"/>
<dbReference type="RefSeq" id="WP_137986586.1">
    <property type="nucleotide sequence ID" value="NZ_JHEG04000001.1"/>
</dbReference>
<dbReference type="GO" id="GO:0006355">
    <property type="term" value="P:regulation of DNA-templated transcription"/>
    <property type="evidence" value="ECO:0007669"/>
    <property type="project" value="InterPro"/>
</dbReference>
<dbReference type="AlphaFoldDB" id="A0A8S9TBX8"/>